<dbReference type="EMBL" id="LCOK01000002">
    <property type="protein sequence ID" value="KKU77395.1"/>
    <property type="molecule type" value="Genomic_DNA"/>
</dbReference>
<feature type="chain" id="PRO_5002540434" evidence="1">
    <location>
        <begin position="30"/>
        <end position="290"/>
    </location>
</feature>
<name>A0A0G1W511_9BACT</name>
<evidence type="ECO:0000313" key="3">
    <source>
        <dbReference type="Proteomes" id="UP000034682"/>
    </source>
</evidence>
<accession>A0A0G1W511</accession>
<organism evidence="2 3">
    <name type="scientific">Candidatus Giovannonibacteria bacterium GW2011_GWB1_47_6b</name>
    <dbReference type="NCBI Taxonomy" id="1618655"/>
    <lineage>
        <taxon>Bacteria</taxon>
        <taxon>Candidatus Giovannoniibacteriota</taxon>
    </lineage>
</organism>
<sequence length="290" mass="30390">MKPNFYKKIILITSLVVGGLGAAAGVALAVANISTSASERYAWNDAIGWIDFGNDQVEVTSTELTGYASSNVGYIALDCATTPAPPTPSCTGGAGDWGVVNDGSGNLSGWGWNDNIGWISFSGASPSYGVTFNTSSGVFSGWAWNDVVGWISFNCNNSGIGSTCSVSDYKVVTTLSPPAPPSPAELTSSIFDTQATGGAAINTIMWQGDLPSGTEVSFQIASSNSSSGPWDYLGSDGTSMTFYEPTGPNIQAKIRRADHNNKRYVRYKVFLTAYGGQSPTVDDVIINYSP</sequence>
<evidence type="ECO:0000313" key="2">
    <source>
        <dbReference type="EMBL" id="KKU77395.1"/>
    </source>
</evidence>
<dbReference type="AlphaFoldDB" id="A0A0G1W511"/>
<gene>
    <name evidence="2" type="ORF">UY02_C0002G0018</name>
</gene>
<evidence type="ECO:0000256" key="1">
    <source>
        <dbReference type="SAM" id="SignalP"/>
    </source>
</evidence>
<protein>
    <submittedName>
        <fullName evidence="2">Uncharacterized protein</fullName>
    </submittedName>
</protein>
<comment type="caution">
    <text evidence="2">The sequence shown here is derived from an EMBL/GenBank/DDBJ whole genome shotgun (WGS) entry which is preliminary data.</text>
</comment>
<dbReference type="Proteomes" id="UP000034682">
    <property type="component" value="Unassembled WGS sequence"/>
</dbReference>
<reference evidence="2 3" key="1">
    <citation type="journal article" date="2015" name="Nature">
        <title>rRNA introns, odd ribosomes, and small enigmatic genomes across a large radiation of phyla.</title>
        <authorList>
            <person name="Brown C.T."/>
            <person name="Hug L.A."/>
            <person name="Thomas B.C."/>
            <person name="Sharon I."/>
            <person name="Castelle C.J."/>
            <person name="Singh A."/>
            <person name="Wilkins M.J."/>
            <person name="Williams K.H."/>
            <person name="Banfield J.F."/>
        </authorList>
    </citation>
    <scope>NUCLEOTIDE SEQUENCE [LARGE SCALE GENOMIC DNA]</scope>
</reference>
<feature type="signal peptide" evidence="1">
    <location>
        <begin position="1"/>
        <end position="29"/>
    </location>
</feature>
<proteinExistence type="predicted"/>
<keyword evidence="1" id="KW-0732">Signal</keyword>